<dbReference type="AlphaFoldDB" id="A0AAJ6HSG8"/>
<name>A0AAJ6HSG8_9ACTN</name>
<sequence>MLDWVTVAKAILGPALKPVGGAVSAKLSESVFGPKEMHALEVACEKTLDDVLARSPALDTATPEMRIHLRELIKKALELIPDLTAVATGVEGRHGLEARLGNSIRSGRSSLDPESTPAVVLEIAGEFVAELPKAVRVDAVRPDSRLYRLVSLAEIGKVQEQVALLNDRWLGRVPKRGLTDDEINQTKALQGAGLTATLERLYPNYSQINLYGCAYPIAVIPARADQYSDLESALGPLIDTSVPAQGDYPAEFDNAGRVDFDRHRAEANSRKWNAPTFALSRIFEDDGQHFVESKMGRYFLNLATSDALDEEMMAALALDPDHPVGWDRLPRRKWLHDHVEDPVACGSLRSPALSVATAVVVRRDGGYSVLLSPRSGDVARHRFFNHVAPSGIFQPHNVGALPVIEEYSVRLNLLREYVEELYCVDEMEISKGLIDHVEGYPEVGRLQDLILEDRAGLFYTGLSANLLMLRIEICTMLYIDDMDWLKRESAAEPRRQMFGWEYTSALHEGRLPAGRRLIKLLHLDENLEPTDRGAELTPSSLVPNAAAALALALPALRTEISRRGPSA</sequence>
<gene>
    <name evidence="1" type="ORF">Q3V37_20580</name>
</gene>
<proteinExistence type="predicted"/>
<dbReference type="Proteomes" id="UP001235874">
    <property type="component" value="Chromosome"/>
</dbReference>
<protein>
    <submittedName>
        <fullName evidence="1">Uncharacterized protein</fullName>
    </submittedName>
</protein>
<accession>A0AAJ6HSG8</accession>
<keyword evidence="2" id="KW-1185">Reference proteome</keyword>
<evidence type="ECO:0000313" key="2">
    <source>
        <dbReference type="Proteomes" id="UP001235874"/>
    </source>
</evidence>
<organism evidence="1 2">
    <name type="scientific">Micromonospora profundi</name>
    <dbReference type="NCBI Taxonomy" id="1420889"/>
    <lineage>
        <taxon>Bacteria</taxon>
        <taxon>Bacillati</taxon>
        <taxon>Actinomycetota</taxon>
        <taxon>Actinomycetes</taxon>
        <taxon>Micromonosporales</taxon>
        <taxon>Micromonosporaceae</taxon>
        <taxon>Micromonospora</taxon>
    </lineage>
</organism>
<reference evidence="1 2" key="1">
    <citation type="submission" date="2023-07" db="EMBL/GenBank/DDBJ databases">
        <title>Micromonospora profundi TRM 95458 converts glycerol to a new osmotic compound.</title>
        <authorList>
            <person name="Lu D."/>
        </authorList>
    </citation>
    <scope>NUCLEOTIDE SEQUENCE [LARGE SCALE GENOMIC DNA]</scope>
    <source>
        <strain evidence="1 2">TRM95458</strain>
    </source>
</reference>
<dbReference type="EMBL" id="CP130472">
    <property type="protein sequence ID" value="WLS43795.1"/>
    <property type="molecule type" value="Genomic_DNA"/>
</dbReference>
<dbReference type="RefSeq" id="WP_306271267.1">
    <property type="nucleotide sequence ID" value="NZ_CP130472.1"/>
</dbReference>
<dbReference type="KEGG" id="mprn:Q3V37_20580"/>
<evidence type="ECO:0000313" key="1">
    <source>
        <dbReference type="EMBL" id="WLS43795.1"/>
    </source>
</evidence>